<keyword evidence="2" id="KW-1185">Reference proteome</keyword>
<reference evidence="1 2" key="1">
    <citation type="submission" date="2022-01" db="EMBL/GenBank/DDBJ databases">
        <title>Collection of gut derived symbiotic bacterial strains cultured from healthy donors.</title>
        <authorList>
            <person name="Lin H."/>
            <person name="Kohout C."/>
            <person name="Waligurski E."/>
            <person name="Pamer E.G."/>
        </authorList>
    </citation>
    <scope>NUCLEOTIDE SEQUENCE [LARGE SCALE GENOMIC DNA]</scope>
    <source>
        <strain evidence="1 2">DFI.7.58</strain>
    </source>
</reference>
<name>A0ABS9MH62_9FIRM</name>
<sequence length="82" mass="9891">MRKEKENSSDNPYQYSLKQNLEDAGCSDEMVQQFMELRDKGEEEKQLLLLSGHRKSLLDRLHREEKKIDCLDYLVYRLQKKQ</sequence>
<dbReference type="EMBL" id="JAKNHQ010000004">
    <property type="protein sequence ID" value="MCG4610151.1"/>
    <property type="molecule type" value="Genomic_DNA"/>
</dbReference>
<evidence type="ECO:0000313" key="2">
    <source>
        <dbReference type="Proteomes" id="UP001298681"/>
    </source>
</evidence>
<evidence type="ECO:0000313" key="1">
    <source>
        <dbReference type="EMBL" id="MCG4610151.1"/>
    </source>
</evidence>
<dbReference type="Proteomes" id="UP001298681">
    <property type="component" value="Unassembled WGS sequence"/>
</dbReference>
<organism evidence="1 2">
    <name type="scientific">Anaeromassilibacillus senegalensis</name>
    <dbReference type="NCBI Taxonomy" id="1673717"/>
    <lineage>
        <taxon>Bacteria</taxon>
        <taxon>Bacillati</taxon>
        <taxon>Bacillota</taxon>
        <taxon>Clostridia</taxon>
        <taxon>Eubacteriales</taxon>
        <taxon>Acutalibacteraceae</taxon>
        <taxon>Anaeromassilibacillus</taxon>
    </lineage>
</organism>
<comment type="caution">
    <text evidence="1">The sequence shown here is derived from an EMBL/GenBank/DDBJ whole genome shotgun (WGS) entry which is preliminary data.</text>
</comment>
<accession>A0ABS9MH62</accession>
<gene>
    <name evidence="1" type="ORF">L0P57_04265</name>
</gene>
<dbReference type="RefSeq" id="WP_087233461.1">
    <property type="nucleotide sequence ID" value="NZ_JAKNHQ010000004.1"/>
</dbReference>
<proteinExistence type="predicted"/>
<protein>
    <submittedName>
        <fullName evidence="1">Uncharacterized protein</fullName>
    </submittedName>
</protein>